<evidence type="ECO:0000313" key="2">
    <source>
        <dbReference type="Proteomes" id="UP000517753"/>
    </source>
</evidence>
<proteinExistence type="predicted"/>
<dbReference type="EMBL" id="JACCBY010000001">
    <property type="protein sequence ID" value="NYD89199.1"/>
    <property type="molecule type" value="Genomic_DNA"/>
</dbReference>
<reference evidence="1 2" key="2">
    <citation type="submission" date="2020-08" db="EMBL/GenBank/DDBJ databases">
        <title>The Agave Microbiome: Exploring the role of microbial communities in plant adaptations to desert environments.</title>
        <authorList>
            <person name="Partida-Martinez L.P."/>
        </authorList>
    </citation>
    <scope>NUCLEOTIDE SEQUENCE [LARGE SCALE GENOMIC DNA]</scope>
    <source>
        <strain evidence="1 2">AS2.3</strain>
    </source>
</reference>
<gene>
    <name evidence="1" type="ORF">HD841_000968</name>
</gene>
<dbReference type="AlphaFoldDB" id="A0A7Y9FKZ0"/>
<accession>A0A7Y9FKZ0</accession>
<reference evidence="1 2" key="1">
    <citation type="submission" date="2020-07" db="EMBL/GenBank/DDBJ databases">
        <authorList>
            <person name="Partida-Martinez L."/>
            <person name="Huntemann M."/>
            <person name="Clum A."/>
            <person name="Wang J."/>
            <person name="Palaniappan K."/>
            <person name="Ritter S."/>
            <person name="Chen I.-M."/>
            <person name="Stamatis D."/>
            <person name="Reddy T."/>
            <person name="O'Malley R."/>
            <person name="Daum C."/>
            <person name="Shapiro N."/>
            <person name="Ivanova N."/>
            <person name="Kyrpides N."/>
            <person name="Woyke T."/>
        </authorList>
    </citation>
    <scope>NUCLEOTIDE SEQUENCE [LARGE SCALE GENOMIC DNA]</scope>
    <source>
        <strain evidence="1 2">AS2.3</strain>
    </source>
</reference>
<evidence type="ECO:0000313" key="1">
    <source>
        <dbReference type="EMBL" id="NYD89199.1"/>
    </source>
</evidence>
<comment type="caution">
    <text evidence="1">The sequence shown here is derived from an EMBL/GenBank/DDBJ whole genome shotgun (WGS) entry which is preliminary data.</text>
</comment>
<dbReference type="Proteomes" id="UP000517753">
    <property type="component" value="Unassembled WGS sequence"/>
</dbReference>
<name>A0A7Y9FKZ0_9SPHN</name>
<protein>
    <submittedName>
        <fullName evidence="1">Uncharacterized protein</fullName>
    </submittedName>
</protein>
<sequence length="198" mass="22196">MFQKTIDHDASHFFLADKGETHALLFVNKELMTGTQPVTPLWIAPCADEPSLDCMCRWAAARRHLWENWGELRALIGRDAFQRHMHELLTTEPPEHVVGAVILSGEHPGELLLGETLQGPHGVRNDILMRHVFASPKLRHAFNRWIQHADNNHLIPTLIGIGYGEGSETLGKLLDQLARSACSAAPDRVGRTRRRKAA</sequence>
<dbReference type="RefSeq" id="WP_179507692.1">
    <property type="nucleotide sequence ID" value="NZ_JACCBY010000001.1"/>
</dbReference>
<keyword evidence="2" id="KW-1185">Reference proteome</keyword>
<organism evidence="1 2">
    <name type="scientific">Sphingomonas melonis</name>
    <dbReference type="NCBI Taxonomy" id="152682"/>
    <lineage>
        <taxon>Bacteria</taxon>
        <taxon>Pseudomonadati</taxon>
        <taxon>Pseudomonadota</taxon>
        <taxon>Alphaproteobacteria</taxon>
        <taxon>Sphingomonadales</taxon>
        <taxon>Sphingomonadaceae</taxon>
        <taxon>Sphingomonas</taxon>
    </lineage>
</organism>